<sequence>MEGRREAPPLVRCRACANPLWWDMTPVPGLAPGWYCSACKHPPERYRNTAAAAPLCPEGCPSAIVETTASGSRRFICHRS</sequence>
<keyword evidence="2" id="KW-1185">Reference proteome</keyword>
<accession>A0A5N5WAU1</accession>
<dbReference type="EMBL" id="VOKX01000015">
    <property type="protein sequence ID" value="KAB7847828.1"/>
    <property type="molecule type" value="Genomic_DNA"/>
</dbReference>
<dbReference type="AlphaFoldDB" id="A0A5N5WAU1"/>
<dbReference type="Proteomes" id="UP000327000">
    <property type="component" value="Unassembled WGS sequence"/>
</dbReference>
<dbReference type="RefSeq" id="WP_152263243.1">
    <property type="nucleotide sequence ID" value="NZ_JBFADJ010000001.1"/>
</dbReference>
<evidence type="ECO:0000313" key="2">
    <source>
        <dbReference type="Proteomes" id="UP000327000"/>
    </source>
</evidence>
<organism evidence="1 2">
    <name type="scientific">Streptomyces mobaraensis</name>
    <name type="common">Streptoverticillium mobaraense</name>
    <dbReference type="NCBI Taxonomy" id="35621"/>
    <lineage>
        <taxon>Bacteria</taxon>
        <taxon>Bacillati</taxon>
        <taxon>Actinomycetota</taxon>
        <taxon>Actinomycetes</taxon>
        <taxon>Kitasatosporales</taxon>
        <taxon>Streptomycetaceae</taxon>
        <taxon>Streptomyces</taxon>
    </lineage>
</organism>
<proteinExistence type="predicted"/>
<dbReference type="OrthoDB" id="4234485at2"/>
<name>A0A5N5WAU1_STRMB</name>
<evidence type="ECO:0000313" key="1">
    <source>
        <dbReference type="EMBL" id="KAB7847828.1"/>
    </source>
</evidence>
<protein>
    <submittedName>
        <fullName evidence="1">Uncharacterized protein</fullName>
    </submittedName>
</protein>
<reference evidence="1 2" key="1">
    <citation type="journal article" date="2019" name="Microb. Cell Fact.">
        <title>Exploring novel herbicidin analogues by transcriptional regulator overexpression and MS/MS molecular networking.</title>
        <authorList>
            <person name="Shi Y."/>
            <person name="Gu R."/>
            <person name="Li Y."/>
            <person name="Wang X."/>
            <person name="Ren W."/>
            <person name="Li X."/>
            <person name="Wang L."/>
            <person name="Xie Y."/>
            <person name="Hong B."/>
        </authorList>
    </citation>
    <scope>NUCLEOTIDE SEQUENCE [LARGE SCALE GENOMIC DNA]</scope>
    <source>
        <strain evidence="1 2">US-43</strain>
    </source>
</reference>
<comment type="caution">
    <text evidence="1">The sequence shown here is derived from an EMBL/GenBank/DDBJ whole genome shotgun (WGS) entry which is preliminary data.</text>
</comment>
<gene>
    <name evidence="1" type="ORF">FRZ00_10845</name>
</gene>